<name>A0ACC2CSP2_DIPCM</name>
<keyword evidence="2" id="KW-1185">Reference proteome</keyword>
<evidence type="ECO:0000313" key="1">
    <source>
        <dbReference type="EMBL" id="KAJ7544972.1"/>
    </source>
</evidence>
<reference evidence="2" key="1">
    <citation type="journal article" date="2024" name="Proc. Natl. Acad. Sci. U.S.A.">
        <title>Extraordinary preservation of gene collinearity over three hundred million years revealed in homosporous lycophytes.</title>
        <authorList>
            <person name="Li C."/>
            <person name="Wickell D."/>
            <person name="Kuo L.Y."/>
            <person name="Chen X."/>
            <person name="Nie B."/>
            <person name="Liao X."/>
            <person name="Peng D."/>
            <person name="Ji J."/>
            <person name="Jenkins J."/>
            <person name="Williams M."/>
            <person name="Shu S."/>
            <person name="Plott C."/>
            <person name="Barry K."/>
            <person name="Rajasekar S."/>
            <person name="Grimwood J."/>
            <person name="Han X."/>
            <person name="Sun S."/>
            <person name="Hou Z."/>
            <person name="He W."/>
            <person name="Dai G."/>
            <person name="Sun C."/>
            <person name="Schmutz J."/>
            <person name="Leebens-Mack J.H."/>
            <person name="Li F.W."/>
            <person name="Wang L."/>
        </authorList>
    </citation>
    <scope>NUCLEOTIDE SEQUENCE [LARGE SCALE GENOMIC DNA]</scope>
    <source>
        <strain evidence="2">cv. PW_Plant_1</strain>
    </source>
</reference>
<proteinExistence type="predicted"/>
<organism evidence="1 2">
    <name type="scientific">Diphasiastrum complanatum</name>
    <name type="common">Issler's clubmoss</name>
    <name type="synonym">Lycopodium complanatum</name>
    <dbReference type="NCBI Taxonomy" id="34168"/>
    <lineage>
        <taxon>Eukaryota</taxon>
        <taxon>Viridiplantae</taxon>
        <taxon>Streptophyta</taxon>
        <taxon>Embryophyta</taxon>
        <taxon>Tracheophyta</taxon>
        <taxon>Lycopodiopsida</taxon>
        <taxon>Lycopodiales</taxon>
        <taxon>Lycopodiaceae</taxon>
        <taxon>Lycopodioideae</taxon>
        <taxon>Diphasiastrum</taxon>
    </lineage>
</organism>
<protein>
    <submittedName>
        <fullName evidence="1">Uncharacterized protein</fullName>
    </submittedName>
</protein>
<comment type="caution">
    <text evidence="1">The sequence shown here is derived from an EMBL/GenBank/DDBJ whole genome shotgun (WGS) entry which is preliminary data.</text>
</comment>
<dbReference type="Proteomes" id="UP001162992">
    <property type="component" value="Chromosome 9"/>
</dbReference>
<sequence length="281" mass="32236">MNPTRYNLSDAELLILASHATNHKTCKDDGRIAFLFITRGYMPLELLWRRYFEGNSELYSIYIHAPPGLKFPNSSLFYGKEIPSKVVRKLSMDLVDTLRTLTAHALLDNTACNLWFVLACESTIPIRSLSFTHAYLTNSKLSFVDSFHPTQEWLLDGWKMEPEISRQKLRKGELWMAFQRKHAVMIVDEKYFYKKFMNDCKGPCFPDEQYIQTSLSIYDPQGIANRTVMSVNWTYPHSSSPYTYFSGVITPTLIQNLQNLTVDLMGMHQDVVGGSGVQSST</sequence>
<evidence type="ECO:0000313" key="2">
    <source>
        <dbReference type="Proteomes" id="UP001162992"/>
    </source>
</evidence>
<dbReference type="EMBL" id="CM055100">
    <property type="protein sequence ID" value="KAJ7544972.1"/>
    <property type="molecule type" value="Genomic_DNA"/>
</dbReference>
<gene>
    <name evidence="1" type="ORF">O6H91_09G101000</name>
</gene>
<accession>A0ACC2CSP2</accession>